<feature type="compositionally biased region" description="Basic and acidic residues" evidence="1">
    <location>
        <begin position="8"/>
        <end position="24"/>
    </location>
</feature>
<name>A0ABQ7BUN1_BRACR</name>
<evidence type="ECO:0000313" key="2">
    <source>
        <dbReference type="EMBL" id="KAF3543561.1"/>
    </source>
</evidence>
<dbReference type="Proteomes" id="UP000266723">
    <property type="component" value="Unassembled WGS sequence"/>
</dbReference>
<organism evidence="2 3">
    <name type="scientific">Brassica cretica</name>
    <name type="common">Mustard</name>
    <dbReference type="NCBI Taxonomy" id="69181"/>
    <lineage>
        <taxon>Eukaryota</taxon>
        <taxon>Viridiplantae</taxon>
        <taxon>Streptophyta</taxon>
        <taxon>Embryophyta</taxon>
        <taxon>Tracheophyta</taxon>
        <taxon>Spermatophyta</taxon>
        <taxon>Magnoliopsida</taxon>
        <taxon>eudicotyledons</taxon>
        <taxon>Gunneridae</taxon>
        <taxon>Pentapetalae</taxon>
        <taxon>rosids</taxon>
        <taxon>malvids</taxon>
        <taxon>Brassicales</taxon>
        <taxon>Brassicaceae</taxon>
        <taxon>Brassiceae</taxon>
        <taxon>Brassica</taxon>
    </lineage>
</organism>
<evidence type="ECO:0000256" key="1">
    <source>
        <dbReference type="SAM" id="MobiDB-lite"/>
    </source>
</evidence>
<feature type="region of interest" description="Disordered" evidence="1">
    <location>
        <begin position="1"/>
        <end position="192"/>
    </location>
</feature>
<evidence type="ECO:0000313" key="3">
    <source>
        <dbReference type="Proteomes" id="UP000266723"/>
    </source>
</evidence>
<dbReference type="EMBL" id="QGKV02000832">
    <property type="protein sequence ID" value="KAF3543561.1"/>
    <property type="molecule type" value="Genomic_DNA"/>
</dbReference>
<accession>A0ABQ7BUN1</accession>
<proteinExistence type="predicted"/>
<feature type="compositionally biased region" description="Basic and acidic residues" evidence="1">
    <location>
        <begin position="80"/>
        <end position="94"/>
    </location>
</feature>
<protein>
    <submittedName>
        <fullName evidence="2">Uncharacterized protein</fullName>
    </submittedName>
</protein>
<reference evidence="2 3" key="1">
    <citation type="journal article" date="2020" name="BMC Genomics">
        <title>Intraspecific diversification of the crop wild relative Brassica cretica Lam. using demographic model selection.</title>
        <authorList>
            <person name="Kioukis A."/>
            <person name="Michalopoulou V.A."/>
            <person name="Briers L."/>
            <person name="Pirintsos S."/>
            <person name="Studholme D.J."/>
            <person name="Pavlidis P."/>
            <person name="Sarris P.F."/>
        </authorList>
    </citation>
    <scope>NUCLEOTIDE SEQUENCE [LARGE SCALE GENOMIC DNA]</scope>
    <source>
        <strain evidence="3">cv. PFS-1207/04</strain>
    </source>
</reference>
<keyword evidence="3" id="KW-1185">Reference proteome</keyword>
<comment type="caution">
    <text evidence="2">The sequence shown here is derived from an EMBL/GenBank/DDBJ whole genome shotgun (WGS) entry which is preliminary data.</text>
</comment>
<sequence length="248" mass="26653">MAVTGGDNHVEGKGSGNHERRENQTGKLGLENLSRGSEKGGSSWVEKDGSEKSVQQIIKEGITEKEAETGGSVVIGKGNEGNKEGDDVVNKEKVGQQSIKSTEDIEEGEIVKDGLDVTPGKASRGSNTLKYGQVGILTPSRFSTLLEVDEKDEKEDTKEGEEVEGNMDEKSDKKEKGEEKDTEDSQNQGIVEQLVEQHPAELGWSAASEAASEASVVASVATEHSWLLNVTNSPCAFLRVCLLVMHLE</sequence>
<feature type="compositionally biased region" description="Basic and acidic residues" evidence="1">
    <location>
        <begin position="167"/>
        <end position="179"/>
    </location>
</feature>
<feature type="compositionally biased region" description="Acidic residues" evidence="1">
    <location>
        <begin position="147"/>
        <end position="166"/>
    </location>
</feature>
<gene>
    <name evidence="2" type="ORF">DY000_02008240</name>
</gene>